<dbReference type="RefSeq" id="WP_341412712.1">
    <property type="nucleotide sequence ID" value="NZ_JBBUTH010000010.1"/>
</dbReference>
<dbReference type="SUPFAM" id="SSF53850">
    <property type="entry name" value="Periplasmic binding protein-like II"/>
    <property type="match status" value="1"/>
</dbReference>
<dbReference type="InterPro" id="IPR006311">
    <property type="entry name" value="TAT_signal"/>
</dbReference>
<dbReference type="InterPro" id="IPR042100">
    <property type="entry name" value="Bug_dom1"/>
</dbReference>
<dbReference type="CDD" id="cd13578">
    <property type="entry name" value="PBP2_Bug27"/>
    <property type="match status" value="1"/>
</dbReference>
<protein>
    <submittedName>
        <fullName evidence="3">Tripartite tricarboxylate transporter substrate binding protein</fullName>
    </submittedName>
</protein>
<sequence length="331" mass="34659">MPLTPLNRRDALRLAAAAATCALPGLAFAAYPDRVVKVVVPFAAGGATDIIGRIVAQQLGTSLGQQFIVENKGGAGGNLGAEAVAKGTPDGYTLLMGAMTSHATIATLEKGKVRYDLIKDFSTVAVVGRVPLVFVVHPSLPVKSMKELVAYIRSHPGKVSFGSSGAGAPQRMAAEMLKLQNKLQTENIPYRGSGPAVSDLIAGQLHFMAETIPAVLQHIRAGKLRALAVAGSRRDPSLPDVPTTAEAGMPDLEVSSTFGLLAPASVPKDVIQRLNAEVYKSLQKADVQALLAQQGVQVQSPITPEAAHEQLKAEVAKWAKLIAEASIKADE</sequence>
<evidence type="ECO:0000256" key="2">
    <source>
        <dbReference type="SAM" id="SignalP"/>
    </source>
</evidence>
<dbReference type="PIRSF" id="PIRSF017082">
    <property type="entry name" value="YflP"/>
    <property type="match status" value="1"/>
</dbReference>
<dbReference type="Pfam" id="PF03401">
    <property type="entry name" value="TctC"/>
    <property type="match status" value="1"/>
</dbReference>
<comment type="caution">
    <text evidence="3">The sequence shown here is derived from an EMBL/GenBank/DDBJ whole genome shotgun (WGS) entry which is preliminary data.</text>
</comment>
<dbReference type="Gene3D" id="3.40.190.150">
    <property type="entry name" value="Bordetella uptake gene, domain 1"/>
    <property type="match status" value="1"/>
</dbReference>
<dbReference type="PANTHER" id="PTHR42928">
    <property type="entry name" value="TRICARBOXYLATE-BINDING PROTEIN"/>
    <property type="match status" value="1"/>
</dbReference>
<accession>A0ABU9CMD8</accession>
<dbReference type="PANTHER" id="PTHR42928:SF5">
    <property type="entry name" value="BLR1237 PROTEIN"/>
    <property type="match status" value="1"/>
</dbReference>
<dbReference type="PROSITE" id="PS51318">
    <property type="entry name" value="TAT"/>
    <property type="match status" value="1"/>
</dbReference>
<dbReference type="InterPro" id="IPR005064">
    <property type="entry name" value="BUG"/>
</dbReference>
<dbReference type="EMBL" id="JBBUTH010000010">
    <property type="protein sequence ID" value="MEK8052979.1"/>
    <property type="molecule type" value="Genomic_DNA"/>
</dbReference>
<reference evidence="3 4" key="1">
    <citation type="submission" date="2024-04" db="EMBL/GenBank/DDBJ databases">
        <title>Novel species of the genus Ideonella isolated from streams.</title>
        <authorList>
            <person name="Lu H."/>
        </authorList>
    </citation>
    <scope>NUCLEOTIDE SEQUENCE [LARGE SCALE GENOMIC DNA]</scope>
    <source>
        <strain evidence="3 4">DXS22W</strain>
    </source>
</reference>
<evidence type="ECO:0000313" key="3">
    <source>
        <dbReference type="EMBL" id="MEK8052979.1"/>
    </source>
</evidence>
<organism evidence="3 4">
    <name type="scientific">Pseudaquabacterium inlustre</name>
    <dbReference type="NCBI Taxonomy" id="2984192"/>
    <lineage>
        <taxon>Bacteria</taxon>
        <taxon>Pseudomonadati</taxon>
        <taxon>Pseudomonadota</taxon>
        <taxon>Betaproteobacteria</taxon>
        <taxon>Burkholderiales</taxon>
        <taxon>Sphaerotilaceae</taxon>
        <taxon>Pseudaquabacterium</taxon>
    </lineage>
</organism>
<dbReference type="Gene3D" id="3.40.190.10">
    <property type="entry name" value="Periplasmic binding protein-like II"/>
    <property type="match status" value="1"/>
</dbReference>
<keyword evidence="2" id="KW-0732">Signal</keyword>
<name>A0ABU9CMD8_9BURK</name>
<keyword evidence="4" id="KW-1185">Reference proteome</keyword>
<gene>
    <name evidence="3" type="ORF">AACH10_22190</name>
</gene>
<evidence type="ECO:0000313" key="4">
    <source>
        <dbReference type="Proteomes" id="UP001365405"/>
    </source>
</evidence>
<comment type="similarity">
    <text evidence="1">Belongs to the UPF0065 (bug) family.</text>
</comment>
<feature type="signal peptide" evidence="2">
    <location>
        <begin position="1"/>
        <end position="29"/>
    </location>
</feature>
<feature type="chain" id="PRO_5045492655" evidence="2">
    <location>
        <begin position="30"/>
        <end position="331"/>
    </location>
</feature>
<proteinExistence type="inferred from homology"/>
<evidence type="ECO:0000256" key="1">
    <source>
        <dbReference type="ARBA" id="ARBA00006987"/>
    </source>
</evidence>
<dbReference type="Proteomes" id="UP001365405">
    <property type="component" value="Unassembled WGS sequence"/>
</dbReference>